<dbReference type="InterPro" id="IPR000070">
    <property type="entry name" value="Pectinesterase_cat"/>
</dbReference>
<protein>
    <recommendedName>
        <fullName evidence="7">Pectinesterase catalytic domain-containing protein</fullName>
    </recommendedName>
</protein>
<sequence length="248" mass="27649">MLCVTVHFSRVASVLRSSFSATVAQDRSGDYTRITHAIAASPVLRQRRDHTKTKPGIYDEQVDVWINKTYIAPTSDDARSTTKITRSRPRTRGLSGIDDAEKQDCSKRCAEFGEVSSVLQSNFNAMVAQDRSGDYNRITHTIVVAHVLSQTRDYTKTKPGIYDEHVEVWSNKTYIALIGDGMSTTKITLRRRHARGFSGPDSTTLSKLMLSLSYTETLVLNSAVPCFSYVAELTEVIEVGVKEKMEMG</sequence>
<keyword evidence="9" id="KW-1185">Reference proteome</keyword>
<dbReference type="Proteomes" id="UP001188597">
    <property type="component" value="Unassembled WGS sequence"/>
</dbReference>
<evidence type="ECO:0000259" key="7">
    <source>
        <dbReference type="Pfam" id="PF01095"/>
    </source>
</evidence>
<dbReference type="AlphaFoldDB" id="A0AA88VX71"/>
<proteinExistence type="predicted"/>
<evidence type="ECO:0000256" key="2">
    <source>
        <dbReference type="ARBA" id="ARBA00022801"/>
    </source>
</evidence>
<name>A0AA88VX71_9ASTE</name>
<dbReference type="InterPro" id="IPR011050">
    <property type="entry name" value="Pectin_lyase_fold/virulence"/>
</dbReference>
<evidence type="ECO:0000256" key="1">
    <source>
        <dbReference type="ARBA" id="ARBA00005184"/>
    </source>
</evidence>
<dbReference type="Gene3D" id="2.160.20.10">
    <property type="entry name" value="Single-stranded right-handed beta-helix, Pectin lyase-like"/>
    <property type="match status" value="2"/>
</dbReference>
<feature type="region of interest" description="Disordered" evidence="6">
    <location>
        <begin position="77"/>
        <end position="99"/>
    </location>
</feature>
<dbReference type="PANTHER" id="PTHR31707">
    <property type="entry name" value="PECTINESTERASE"/>
    <property type="match status" value="1"/>
</dbReference>
<gene>
    <name evidence="8" type="ORF">RJ639_007358</name>
</gene>
<dbReference type="EMBL" id="JAVXUP010001111">
    <property type="protein sequence ID" value="KAK3015849.1"/>
    <property type="molecule type" value="Genomic_DNA"/>
</dbReference>
<evidence type="ECO:0000313" key="8">
    <source>
        <dbReference type="EMBL" id="KAK3015849.1"/>
    </source>
</evidence>
<evidence type="ECO:0000256" key="5">
    <source>
        <dbReference type="ARBA" id="ARBA00047928"/>
    </source>
</evidence>
<dbReference type="GO" id="GO:0030599">
    <property type="term" value="F:pectinesterase activity"/>
    <property type="evidence" value="ECO:0007669"/>
    <property type="project" value="UniProtKB-EC"/>
</dbReference>
<accession>A0AA88VX71</accession>
<evidence type="ECO:0000256" key="4">
    <source>
        <dbReference type="ARBA" id="ARBA00023316"/>
    </source>
</evidence>
<feature type="domain" description="Pectinesterase catalytic" evidence="7">
    <location>
        <begin position="124"/>
        <end position="206"/>
    </location>
</feature>
<evidence type="ECO:0000313" key="9">
    <source>
        <dbReference type="Proteomes" id="UP001188597"/>
    </source>
</evidence>
<dbReference type="GO" id="GO:0042545">
    <property type="term" value="P:cell wall modification"/>
    <property type="evidence" value="ECO:0007669"/>
    <property type="project" value="InterPro"/>
</dbReference>
<comment type="caution">
    <text evidence="8">The sequence shown here is derived from an EMBL/GenBank/DDBJ whole genome shotgun (WGS) entry which is preliminary data.</text>
</comment>
<evidence type="ECO:0000256" key="3">
    <source>
        <dbReference type="ARBA" id="ARBA00023085"/>
    </source>
</evidence>
<comment type="pathway">
    <text evidence="1">Glycan metabolism; pectin degradation; 2-dehydro-3-deoxy-D-gluconate from pectin: step 1/5.</text>
</comment>
<keyword evidence="3" id="KW-0063">Aspartyl esterase</keyword>
<evidence type="ECO:0000256" key="6">
    <source>
        <dbReference type="SAM" id="MobiDB-lite"/>
    </source>
</evidence>
<keyword evidence="4" id="KW-0961">Cell wall biogenesis/degradation</keyword>
<keyword evidence="2" id="KW-0378">Hydrolase</keyword>
<comment type="catalytic activity">
    <reaction evidence="5">
        <text>[(1-&gt;4)-alpha-D-galacturonosyl methyl ester](n) + n H2O = [(1-&gt;4)-alpha-D-galacturonosyl](n) + n methanol + n H(+)</text>
        <dbReference type="Rhea" id="RHEA:22380"/>
        <dbReference type="Rhea" id="RHEA-COMP:14570"/>
        <dbReference type="Rhea" id="RHEA-COMP:14573"/>
        <dbReference type="ChEBI" id="CHEBI:15377"/>
        <dbReference type="ChEBI" id="CHEBI:15378"/>
        <dbReference type="ChEBI" id="CHEBI:17790"/>
        <dbReference type="ChEBI" id="CHEBI:140522"/>
        <dbReference type="ChEBI" id="CHEBI:140523"/>
        <dbReference type="EC" id="3.1.1.11"/>
    </reaction>
</comment>
<feature type="domain" description="Pectinesterase catalytic" evidence="7">
    <location>
        <begin position="21"/>
        <end position="87"/>
    </location>
</feature>
<dbReference type="InterPro" id="IPR012334">
    <property type="entry name" value="Pectin_lyas_fold"/>
</dbReference>
<organism evidence="8 9">
    <name type="scientific">Escallonia herrerae</name>
    <dbReference type="NCBI Taxonomy" id="1293975"/>
    <lineage>
        <taxon>Eukaryota</taxon>
        <taxon>Viridiplantae</taxon>
        <taxon>Streptophyta</taxon>
        <taxon>Embryophyta</taxon>
        <taxon>Tracheophyta</taxon>
        <taxon>Spermatophyta</taxon>
        <taxon>Magnoliopsida</taxon>
        <taxon>eudicotyledons</taxon>
        <taxon>Gunneridae</taxon>
        <taxon>Pentapetalae</taxon>
        <taxon>asterids</taxon>
        <taxon>campanulids</taxon>
        <taxon>Escalloniales</taxon>
        <taxon>Escalloniaceae</taxon>
        <taxon>Escallonia</taxon>
    </lineage>
</organism>
<dbReference type="Pfam" id="PF01095">
    <property type="entry name" value="Pectinesterase"/>
    <property type="match status" value="2"/>
</dbReference>
<reference evidence="8" key="1">
    <citation type="submission" date="2022-12" db="EMBL/GenBank/DDBJ databases">
        <title>Draft genome assemblies for two species of Escallonia (Escalloniales).</title>
        <authorList>
            <person name="Chanderbali A."/>
            <person name="Dervinis C."/>
            <person name="Anghel I."/>
            <person name="Soltis D."/>
            <person name="Soltis P."/>
            <person name="Zapata F."/>
        </authorList>
    </citation>
    <scope>NUCLEOTIDE SEQUENCE</scope>
    <source>
        <strain evidence="8">UCBG64.0493</strain>
        <tissue evidence="8">Leaf</tissue>
    </source>
</reference>
<dbReference type="SUPFAM" id="SSF51126">
    <property type="entry name" value="Pectin lyase-like"/>
    <property type="match status" value="2"/>
</dbReference>